<name>A0A1R1YMW6_9FUNG</name>
<feature type="non-terminal residue" evidence="1">
    <location>
        <position position="320"/>
    </location>
</feature>
<reference evidence="2" key="1">
    <citation type="submission" date="2017-01" db="EMBL/GenBank/DDBJ databases">
        <authorList>
            <person name="Wang Y."/>
            <person name="White M."/>
            <person name="Kvist S."/>
            <person name="Moncalvo J.-M."/>
        </authorList>
    </citation>
    <scope>NUCLEOTIDE SEQUENCE [LARGE SCALE GENOMIC DNA]</scope>
    <source>
        <strain evidence="2">ID-206-W2</strain>
    </source>
</reference>
<dbReference type="AlphaFoldDB" id="A0A1R1YMW6"/>
<evidence type="ECO:0000313" key="1">
    <source>
        <dbReference type="EMBL" id="OMJ28259.1"/>
    </source>
</evidence>
<organism evidence="1 2">
    <name type="scientific">Smittium culicis</name>
    <dbReference type="NCBI Taxonomy" id="133412"/>
    <lineage>
        <taxon>Eukaryota</taxon>
        <taxon>Fungi</taxon>
        <taxon>Fungi incertae sedis</taxon>
        <taxon>Zoopagomycota</taxon>
        <taxon>Kickxellomycotina</taxon>
        <taxon>Harpellomycetes</taxon>
        <taxon>Harpellales</taxon>
        <taxon>Legeriomycetaceae</taxon>
        <taxon>Smittium</taxon>
    </lineage>
</organism>
<keyword evidence="2" id="KW-1185">Reference proteome</keyword>
<sequence length="320" mass="35807">MFTPERRKRSQEVSDISAESIERTRVEIVRAKNYEIQHQNPNMHIANDEKEFIPVLDSCDRGSLSTETQNTQNTQYTPSKTSISSIISVINQQQQLENIRDIPQTLKDNSNVAEPYRDEHFQDSCDIKTGYEAHNTMYNAQETSIDYSPMHGTYKKLKMDGDNVDASNANLDQQRISSGVRIRLPNICAILSNKSSIVDYSSSNNEPGELGGDVLAKETSMDTPEMQLQQVMQVPAPKTSPNSIRLMVLCGDWTKVVDCEVLKSCTIGQIFYAYYPDAPQKLIFRDVSSKVILNPASSIGDQVSDNQRSLTISATVPATI</sequence>
<protein>
    <submittedName>
        <fullName evidence="1">Uncharacterized protein</fullName>
    </submittedName>
</protein>
<evidence type="ECO:0000313" key="2">
    <source>
        <dbReference type="Proteomes" id="UP000187429"/>
    </source>
</evidence>
<comment type="caution">
    <text evidence="1">The sequence shown here is derived from an EMBL/GenBank/DDBJ whole genome shotgun (WGS) entry which is preliminary data.</text>
</comment>
<dbReference type="EMBL" id="LSSM01000664">
    <property type="protein sequence ID" value="OMJ28259.1"/>
    <property type="molecule type" value="Genomic_DNA"/>
</dbReference>
<proteinExistence type="predicted"/>
<gene>
    <name evidence="1" type="ORF">AYI69_g2268</name>
</gene>
<accession>A0A1R1YMW6</accession>
<dbReference type="Proteomes" id="UP000187429">
    <property type="component" value="Unassembled WGS sequence"/>
</dbReference>
<dbReference type="OrthoDB" id="5599662at2759"/>